<dbReference type="EMBL" id="BROD01000002">
    <property type="protein sequence ID" value="GKX69014.1"/>
    <property type="molecule type" value="Genomic_DNA"/>
</dbReference>
<dbReference type="Proteomes" id="UP001058074">
    <property type="component" value="Unassembled WGS sequence"/>
</dbReference>
<protein>
    <submittedName>
        <fullName evidence="1">Replication protein RepA</fullName>
    </submittedName>
</protein>
<gene>
    <name evidence="1" type="primary">repA_2</name>
    <name evidence="1" type="ORF">rsdtw13_42720</name>
</gene>
<sequence>MNENYLVTKANTLITSNYDLSLEEQRIILTLASTVQPTDEDFKPYKFSIKDFIHLLGIEDKRKYTKIPKITKELMQKVLEIKQGDDILQVAWLSSAHYRKGTGTIELEFSPKLKPFMLGLKEFYTSYRLKNVLELKGKYSIRMYEILKSNEFKKSAEIEVDELRKILKADTGSYLVYQNFKNRIIVQAQRELQDKTDISFDFDEIKTGKKVTSIKFYINSNKNKINEAINLIPQPLNEENLSSEEKSEGLEEAINTIVSMMKDKNITPSEALKIYNSSEGDINQINKVYNHFKNKEAENFVGLMLSQVKPGAFNEPKVNSKTTNFHNFEERNYDYKDLENKLLGWDE</sequence>
<evidence type="ECO:0000313" key="2">
    <source>
        <dbReference type="Proteomes" id="UP001058074"/>
    </source>
</evidence>
<reference evidence="1" key="1">
    <citation type="journal article" date="2025" name="Int. J. Syst. Evol. Microbiol.">
        <title>Inconstantimicrobium mannanitabidum sp. nov., a novel member of the family Clostridiaceae isolated from anoxic soil under the treatment of reductive soil disinfestation.</title>
        <authorList>
            <person name="Ueki A."/>
            <person name="Tonouchi A."/>
            <person name="Honma S."/>
            <person name="Kaku N."/>
            <person name="Ueki K."/>
        </authorList>
    </citation>
    <scope>NUCLEOTIDE SEQUENCE</scope>
    <source>
        <strain evidence="1">TW13</strain>
    </source>
</reference>
<name>A0ACB5RIU5_9CLOT</name>
<accession>A0ACB5RIU5</accession>
<organism evidence="1 2">
    <name type="scientific">Inconstantimicrobium mannanitabidum</name>
    <dbReference type="NCBI Taxonomy" id="1604901"/>
    <lineage>
        <taxon>Bacteria</taxon>
        <taxon>Bacillati</taxon>
        <taxon>Bacillota</taxon>
        <taxon>Clostridia</taxon>
        <taxon>Eubacteriales</taxon>
        <taxon>Clostridiaceae</taxon>
        <taxon>Inconstantimicrobium</taxon>
    </lineage>
</organism>
<evidence type="ECO:0000313" key="1">
    <source>
        <dbReference type="EMBL" id="GKX69014.1"/>
    </source>
</evidence>
<comment type="caution">
    <text evidence="1">The sequence shown here is derived from an EMBL/GenBank/DDBJ whole genome shotgun (WGS) entry which is preliminary data.</text>
</comment>
<keyword evidence="2" id="KW-1185">Reference proteome</keyword>
<proteinExistence type="predicted"/>